<keyword evidence="4 7" id="KW-1133">Transmembrane helix</keyword>
<feature type="compositionally biased region" description="Basic and acidic residues" evidence="8">
    <location>
        <begin position="176"/>
        <end position="189"/>
    </location>
</feature>
<evidence type="ECO:0000256" key="1">
    <source>
        <dbReference type="ARBA" id="ARBA00004141"/>
    </source>
</evidence>
<evidence type="ECO:0000313" key="10">
    <source>
        <dbReference type="EMBL" id="CAI2370139.1"/>
    </source>
</evidence>
<dbReference type="GO" id="GO:0016020">
    <property type="term" value="C:membrane"/>
    <property type="evidence" value="ECO:0007669"/>
    <property type="project" value="UniProtKB-SubCell"/>
</dbReference>
<comment type="similarity">
    <text evidence="7">Belongs to the DHHC palmitoyltransferase family.</text>
</comment>
<dbReference type="EC" id="2.3.1.225" evidence="7"/>
<dbReference type="GO" id="GO:0019706">
    <property type="term" value="F:protein-cysteine S-palmitoyltransferase activity"/>
    <property type="evidence" value="ECO:0007669"/>
    <property type="project" value="UniProtKB-EC"/>
</dbReference>
<evidence type="ECO:0000259" key="9">
    <source>
        <dbReference type="Pfam" id="PF01529"/>
    </source>
</evidence>
<feature type="transmembrane region" description="Helical" evidence="7">
    <location>
        <begin position="280"/>
        <end position="305"/>
    </location>
</feature>
<evidence type="ECO:0000256" key="4">
    <source>
        <dbReference type="ARBA" id="ARBA00022989"/>
    </source>
</evidence>
<proteinExistence type="inferred from homology"/>
<dbReference type="InterPro" id="IPR001594">
    <property type="entry name" value="Palmitoyltrfase_DHHC"/>
</dbReference>
<comment type="caution">
    <text evidence="10">The sequence shown here is derived from an EMBL/GenBank/DDBJ whole genome shotgun (WGS) entry which is preliminary data.</text>
</comment>
<keyword evidence="5 7" id="KW-0472">Membrane</keyword>
<feature type="transmembrane region" description="Helical" evidence="7">
    <location>
        <begin position="80"/>
        <end position="98"/>
    </location>
</feature>
<feature type="region of interest" description="Disordered" evidence="8">
    <location>
        <begin position="171"/>
        <end position="222"/>
    </location>
</feature>
<organism evidence="10 11">
    <name type="scientific">Euplotes crassus</name>
    <dbReference type="NCBI Taxonomy" id="5936"/>
    <lineage>
        <taxon>Eukaryota</taxon>
        <taxon>Sar</taxon>
        <taxon>Alveolata</taxon>
        <taxon>Ciliophora</taxon>
        <taxon>Intramacronucleata</taxon>
        <taxon>Spirotrichea</taxon>
        <taxon>Hypotrichia</taxon>
        <taxon>Euplotida</taxon>
        <taxon>Euplotidae</taxon>
        <taxon>Moneuplotes</taxon>
    </lineage>
</organism>
<keyword evidence="6 7" id="KW-0012">Acyltransferase</keyword>
<sequence length="401" mass="46327">MSDSRVCWNGYRYGSFDFNGIDEEIHHLENPSISSRWIHKSKTQLYYVFQTLLPVVYCLIVSGNLGITFLSLYPFSKIKITTIIHLGIIQLISIMIIWSHCACSSTDPGSLPMKVEEIDPRKISADTRNMWQEVKSEISKINKSRKLSPEETKEKDMEEVELKQVSANKSVNNDFTQDKAIPDEARNSDDLEISENTIDQRSTQNDCINGSESSRTSADKMNDESKKKLIDSFTNFCSKCKSLKPPRTHHCSQCGRCIARMDHHCPWIDNCVGIKNQKQFVLFLSYLLLGCCYGMTTLILDVFICIISKGNKYSNPFVILIAMGTLFIQFMFLVFAYLMLQDQFDSIINDTSVIDRLKRTQLHKPKEHWWVLIKNVFDNEAKIWWLLPTKIHRNVTIESQY</sequence>
<evidence type="ECO:0000256" key="6">
    <source>
        <dbReference type="ARBA" id="ARBA00023315"/>
    </source>
</evidence>
<evidence type="ECO:0000256" key="7">
    <source>
        <dbReference type="RuleBase" id="RU079119"/>
    </source>
</evidence>
<comment type="catalytic activity">
    <reaction evidence="7">
        <text>L-cysteinyl-[protein] + hexadecanoyl-CoA = S-hexadecanoyl-L-cysteinyl-[protein] + CoA</text>
        <dbReference type="Rhea" id="RHEA:36683"/>
        <dbReference type="Rhea" id="RHEA-COMP:10131"/>
        <dbReference type="Rhea" id="RHEA-COMP:11032"/>
        <dbReference type="ChEBI" id="CHEBI:29950"/>
        <dbReference type="ChEBI" id="CHEBI:57287"/>
        <dbReference type="ChEBI" id="CHEBI:57379"/>
        <dbReference type="ChEBI" id="CHEBI:74151"/>
        <dbReference type="EC" id="2.3.1.225"/>
    </reaction>
</comment>
<feature type="domain" description="Palmitoyltransferase DHHC" evidence="9">
    <location>
        <begin position="233"/>
        <end position="358"/>
    </location>
</feature>
<comment type="domain">
    <text evidence="7">The DHHC domain is required for palmitoyltransferase activity.</text>
</comment>
<dbReference type="Pfam" id="PF01529">
    <property type="entry name" value="DHHC"/>
    <property type="match status" value="1"/>
</dbReference>
<keyword evidence="2 7" id="KW-0808">Transferase</keyword>
<evidence type="ECO:0000256" key="2">
    <source>
        <dbReference type="ARBA" id="ARBA00022679"/>
    </source>
</evidence>
<feature type="compositionally biased region" description="Polar residues" evidence="8">
    <location>
        <begin position="194"/>
        <end position="216"/>
    </location>
</feature>
<comment type="subcellular location">
    <subcellularLocation>
        <location evidence="1">Membrane</location>
        <topology evidence="1">Multi-pass membrane protein</topology>
    </subcellularLocation>
</comment>
<reference evidence="10" key="1">
    <citation type="submission" date="2023-07" db="EMBL/GenBank/DDBJ databases">
        <authorList>
            <consortium name="AG Swart"/>
            <person name="Singh M."/>
            <person name="Singh A."/>
            <person name="Seah K."/>
            <person name="Emmerich C."/>
        </authorList>
    </citation>
    <scope>NUCLEOTIDE SEQUENCE</scope>
    <source>
        <strain evidence="10">DP1</strain>
    </source>
</reference>
<feature type="transmembrane region" description="Helical" evidence="7">
    <location>
        <begin position="45"/>
        <end position="73"/>
    </location>
</feature>
<dbReference type="Proteomes" id="UP001295684">
    <property type="component" value="Unassembled WGS sequence"/>
</dbReference>
<dbReference type="InterPro" id="IPR039859">
    <property type="entry name" value="PFA4/ZDH16/20/ERF2-like"/>
</dbReference>
<evidence type="ECO:0000256" key="8">
    <source>
        <dbReference type="SAM" id="MobiDB-lite"/>
    </source>
</evidence>
<dbReference type="EMBL" id="CAMPGE010011304">
    <property type="protein sequence ID" value="CAI2370139.1"/>
    <property type="molecule type" value="Genomic_DNA"/>
</dbReference>
<evidence type="ECO:0000256" key="3">
    <source>
        <dbReference type="ARBA" id="ARBA00022692"/>
    </source>
</evidence>
<accession>A0AAD1UJY5</accession>
<dbReference type="PANTHER" id="PTHR12246">
    <property type="entry name" value="PALMITOYLTRANSFERASE ZDHHC16"/>
    <property type="match status" value="1"/>
</dbReference>
<feature type="transmembrane region" description="Helical" evidence="7">
    <location>
        <begin position="317"/>
        <end position="340"/>
    </location>
</feature>
<dbReference type="AlphaFoldDB" id="A0AAD1UJY5"/>
<keyword evidence="11" id="KW-1185">Reference proteome</keyword>
<protein>
    <recommendedName>
        <fullName evidence="7">Palmitoyltransferase</fullName>
        <ecNumber evidence="7">2.3.1.225</ecNumber>
    </recommendedName>
</protein>
<name>A0AAD1UJY5_EUPCR</name>
<gene>
    <name evidence="10" type="ORF">ECRASSUSDP1_LOCUS11447</name>
</gene>
<keyword evidence="3 7" id="KW-0812">Transmembrane</keyword>
<evidence type="ECO:0000256" key="5">
    <source>
        <dbReference type="ARBA" id="ARBA00023136"/>
    </source>
</evidence>
<evidence type="ECO:0000313" key="11">
    <source>
        <dbReference type="Proteomes" id="UP001295684"/>
    </source>
</evidence>
<dbReference type="PROSITE" id="PS50216">
    <property type="entry name" value="DHHC"/>
    <property type="match status" value="1"/>
</dbReference>